<name>A0A848KQ53_9NOCA</name>
<accession>A0A848KQ53</accession>
<protein>
    <submittedName>
        <fullName evidence="6">Patatin-like phospholipase family protein</fullName>
    </submittedName>
</protein>
<dbReference type="CDD" id="cd07209">
    <property type="entry name" value="Pat_hypo_Ecoli_Z1214_like"/>
    <property type="match status" value="1"/>
</dbReference>
<dbReference type="Pfam" id="PF01734">
    <property type="entry name" value="Patatin"/>
    <property type="match status" value="1"/>
</dbReference>
<dbReference type="SUPFAM" id="SSF52151">
    <property type="entry name" value="FabD/lysophospholipase-like"/>
    <property type="match status" value="1"/>
</dbReference>
<dbReference type="Gene3D" id="3.40.1090.10">
    <property type="entry name" value="Cytosolic phospholipase A2 catalytic domain"/>
    <property type="match status" value="2"/>
</dbReference>
<sequence>MTRAFVLTGGGNLGAIQVGMLAALRERGVAPDLLVGTSAGALNAAYVAGVGSDADSLYALARLWMRTRRPDVFPIDPVRQLLALRGRRPSLCSAESLRQLIAGALPYQRLEDAATPVHVIATNVLTGEAVSLGCGDAVTAVLASAAIPAVFPVVHVDGTYLVDGAVADSGGIARAVALGADEIWVLPAGYACALTQPPASTLAAALHAVSLLVHQRLQQEAATYTGRVELHVLPPLCPLKVSPVDFGRAGQLIARGHGATQAWLTERGDRLPDPGRFLSLHEHSTQRNAVTGGCTTCAGTGTD</sequence>
<keyword evidence="7" id="KW-1185">Reference proteome</keyword>
<gene>
    <name evidence="6" type="ORF">FGL95_28895</name>
</gene>
<evidence type="ECO:0000256" key="2">
    <source>
        <dbReference type="ARBA" id="ARBA00022963"/>
    </source>
</evidence>
<keyword evidence="1 4" id="KW-0378">Hydrolase</keyword>
<feature type="short sequence motif" description="GXGXXG" evidence="4">
    <location>
        <begin position="9"/>
        <end position="14"/>
    </location>
</feature>
<dbReference type="GO" id="GO:0016042">
    <property type="term" value="P:lipid catabolic process"/>
    <property type="evidence" value="ECO:0007669"/>
    <property type="project" value="UniProtKB-UniRule"/>
</dbReference>
<keyword evidence="3 4" id="KW-0443">Lipid metabolism</keyword>
<reference evidence="6 7" key="1">
    <citation type="submission" date="2019-05" db="EMBL/GenBank/DDBJ databases">
        <authorList>
            <person name="Lee S.D."/>
        </authorList>
    </citation>
    <scope>NUCLEOTIDE SEQUENCE [LARGE SCALE GENOMIC DNA]</scope>
    <source>
        <strain evidence="6 7">YC2-7</strain>
    </source>
</reference>
<dbReference type="InterPro" id="IPR016035">
    <property type="entry name" value="Acyl_Trfase/lysoPLipase"/>
</dbReference>
<feature type="active site" description="Nucleophile" evidence="4">
    <location>
        <position position="38"/>
    </location>
</feature>
<dbReference type="RefSeq" id="WP_169593972.1">
    <property type="nucleotide sequence ID" value="NZ_VCQU01000014.1"/>
</dbReference>
<evidence type="ECO:0000256" key="4">
    <source>
        <dbReference type="PROSITE-ProRule" id="PRU01161"/>
    </source>
</evidence>
<evidence type="ECO:0000256" key="3">
    <source>
        <dbReference type="ARBA" id="ARBA00023098"/>
    </source>
</evidence>
<dbReference type="Proteomes" id="UP000535543">
    <property type="component" value="Unassembled WGS sequence"/>
</dbReference>
<organism evidence="6 7">
    <name type="scientific">Antrihabitans stalactiti</name>
    <dbReference type="NCBI Taxonomy" id="2584121"/>
    <lineage>
        <taxon>Bacteria</taxon>
        <taxon>Bacillati</taxon>
        <taxon>Actinomycetota</taxon>
        <taxon>Actinomycetes</taxon>
        <taxon>Mycobacteriales</taxon>
        <taxon>Nocardiaceae</taxon>
        <taxon>Antrihabitans</taxon>
    </lineage>
</organism>
<dbReference type="EMBL" id="VCQU01000014">
    <property type="protein sequence ID" value="NMN99054.1"/>
    <property type="molecule type" value="Genomic_DNA"/>
</dbReference>
<comment type="caution">
    <text evidence="6">The sequence shown here is derived from an EMBL/GenBank/DDBJ whole genome shotgun (WGS) entry which is preliminary data.</text>
</comment>
<keyword evidence="2 4" id="KW-0442">Lipid degradation</keyword>
<dbReference type="PANTHER" id="PTHR14226">
    <property type="entry name" value="NEUROPATHY TARGET ESTERASE/SWISS CHEESE D.MELANOGASTER"/>
    <property type="match status" value="1"/>
</dbReference>
<dbReference type="PANTHER" id="PTHR14226:SF57">
    <property type="entry name" value="BLR7027 PROTEIN"/>
    <property type="match status" value="1"/>
</dbReference>
<feature type="short sequence motif" description="DGA/G" evidence="4">
    <location>
        <begin position="163"/>
        <end position="165"/>
    </location>
</feature>
<dbReference type="AlphaFoldDB" id="A0A848KQ53"/>
<dbReference type="InterPro" id="IPR002641">
    <property type="entry name" value="PNPLA_dom"/>
</dbReference>
<evidence type="ECO:0000313" key="6">
    <source>
        <dbReference type="EMBL" id="NMN99054.1"/>
    </source>
</evidence>
<dbReference type="GO" id="GO:0016787">
    <property type="term" value="F:hydrolase activity"/>
    <property type="evidence" value="ECO:0007669"/>
    <property type="project" value="UniProtKB-UniRule"/>
</dbReference>
<dbReference type="InterPro" id="IPR050301">
    <property type="entry name" value="NTE"/>
</dbReference>
<evidence type="ECO:0000256" key="1">
    <source>
        <dbReference type="ARBA" id="ARBA00022801"/>
    </source>
</evidence>
<proteinExistence type="predicted"/>
<evidence type="ECO:0000259" key="5">
    <source>
        <dbReference type="PROSITE" id="PS51635"/>
    </source>
</evidence>
<evidence type="ECO:0000313" key="7">
    <source>
        <dbReference type="Proteomes" id="UP000535543"/>
    </source>
</evidence>
<reference evidence="6 7" key="2">
    <citation type="submission" date="2020-06" db="EMBL/GenBank/DDBJ databases">
        <title>Antribacter stalactiti gen. nov., sp. nov., a new member of the family Nacardiaceae isolated from a cave.</title>
        <authorList>
            <person name="Kim I.S."/>
        </authorList>
    </citation>
    <scope>NUCLEOTIDE SEQUENCE [LARGE SCALE GENOMIC DNA]</scope>
    <source>
        <strain evidence="6 7">YC2-7</strain>
    </source>
</reference>
<feature type="short sequence motif" description="GXSXG" evidence="4">
    <location>
        <begin position="36"/>
        <end position="40"/>
    </location>
</feature>
<feature type="domain" description="PNPLA" evidence="5">
    <location>
        <begin position="5"/>
        <end position="176"/>
    </location>
</feature>
<feature type="active site" description="Proton acceptor" evidence="4">
    <location>
        <position position="163"/>
    </location>
</feature>
<dbReference type="PROSITE" id="PS51635">
    <property type="entry name" value="PNPLA"/>
    <property type="match status" value="1"/>
</dbReference>